<dbReference type="OrthoDB" id="9798522at2"/>
<comment type="similarity">
    <text evidence="1">Belongs to the type-1 OGG1 family.</text>
</comment>
<dbReference type="STRING" id="1120918.SAMN05216249_11318"/>
<dbReference type="GO" id="GO:0006284">
    <property type="term" value="P:base-excision repair"/>
    <property type="evidence" value="ECO:0007669"/>
    <property type="project" value="InterPro"/>
</dbReference>
<proteinExistence type="inferred from homology"/>
<keyword evidence="3" id="KW-0227">DNA damage</keyword>
<name>A0A1I0Z4M2_9FIRM</name>
<dbReference type="Gene3D" id="3.30.310.260">
    <property type="match status" value="1"/>
</dbReference>
<dbReference type="RefSeq" id="WP_092872975.1">
    <property type="nucleotide sequence ID" value="NZ_FOJY01000013.1"/>
</dbReference>
<sequence>MVTVKLNDFNLEQIADSGQCFRMNKISDNEYFLIAFGKCLKISALSKDEFAFDCSKKDFDTIWKDYFDLDTDYSLYKNSVDKNDIFLQEAIKYGYGIRILRQELWETTISFIISQRKSIPAIKSAIESLSASFGSPIYYKDEVFYAFPTPKQLAISSLEELSKHGLGYRDKYIHQLSNNVSSGEFDLDKAKNLNYDDAFKFLTSIYGIGTKIANCIALFSLHKIEAFPIDVWIKRILEDEYNNNFDISRYDGYAGILQQYMFYYARSREYSKIQKNK</sequence>
<dbReference type="Pfam" id="PF07934">
    <property type="entry name" value="OGG_N"/>
    <property type="match status" value="1"/>
</dbReference>
<dbReference type="GO" id="GO:0008534">
    <property type="term" value="F:oxidized purine nucleobase lesion DNA N-glycosylase activity"/>
    <property type="evidence" value="ECO:0007669"/>
    <property type="project" value="InterPro"/>
</dbReference>
<keyword evidence="4" id="KW-0378">Hydrolase</keyword>
<evidence type="ECO:0000256" key="6">
    <source>
        <dbReference type="ARBA" id="ARBA00023239"/>
    </source>
</evidence>
<dbReference type="Proteomes" id="UP000198838">
    <property type="component" value="Unassembled WGS sequence"/>
</dbReference>
<evidence type="ECO:0000256" key="9">
    <source>
        <dbReference type="ARBA" id="ARBA00044632"/>
    </source>
</evidence>
<keyword evidence="8" id="KW-0326">Glycosidase</keyword>
<accession>A0A1I0Z4M2</accession>
<dbReference type="GO" id="GO:0006289">
    <property type="term" value="P:nucleotide-excision repair"/>
    <property type="evidence" value="ECO:0007669"/>
    <property type="project" value="InterPro"/>
</dbReference>
<evidence type="ECO:0000256" key="2">
    <source>
        <dbReference type="ARBA" id="ARBA00012720"/>
    </source>
</evidence>
<evidence type="ECO:0000313" key="11">
    <source>
        <dbReference type="EMBL" id="SFB20555.1"/>
    </source>
</evidence>
<keyword evidence="12" id="KW-1185">Reference proteome</keyword>
<reference evidence="11 12" key="1">
    <citation type="submission" date="2016-10" db="EMBL/GenBank/DDBJ databases">
        <authorList>
            <person name="de Groot N.N."/>
        </authorList>
    </citation>
    <scope>NUCLEOTIDE SEQUENCE [LARGE SCALE GENOMIC DNA]</scope>
    <source>
        <strain evidence="11 12">DSM 5522</strain>
    </source>
</reference>
<dbReference type="GO" id="GO:0003684">
    <property type="term" value="F:damaged DNA binding"/>
    <property type="evidence" value="ECO:0007669"/>
    <property type="project" value="InterPro"/>
</dbReference>
<evidence type="ECO:0000259" key="10">
    <source>
        <dbReference type="SMART" id="SM00478"/>
    </source>
</evidence>
<evidence type="ECO:0000313" key="12">
    <source>
        <dbReference type="Proteomes" id="UP000198838"/>
    </source>
</evidence>
<dbReference type="GO" id="GO:0140078">
    <property type="term" value="F:class I DNA-(apurinic or apyrimidinic site) endonuclease activity"/>
    <property type="evidence" value="ECO:0007669"/>
    <property type="project" value="UniProtKB-EC"/>
</dbReference>
<dbReference type="AlphaFoldDB" id="A0A1I0Z4M2"/>
<dbReference type="InterPro" id="IPR012904">
    <property type="entry name" value="OGG_N"/>
</dbReference>
<feature type="domain" description="HhH-GPD" evidence="10">
    <location>
        <begin position="113"/>
        <end position="266"/>
    </location>
</feature>
<dbReference type="EC" id="4.2.99.18" evidence="2"/>
<evidence type="ECO:0000256" key="8">
    <source>
        <dbReference type="ARBA" id="ARBA00023295"/>
    </source>
</evidence>
<evidence type="ECO:0000256" key="5">
    <source>
        <dbReference type="ARBA" id="ARBA00023204"/>
    </source>
</evidence>
<organism evidence="11 12">
    <name type="scientific">Acetitomaculum ruminis DSM 5522</name>
    <dbReference type="NCBI Taxonomy" id="1120918"/>
    <lineage>
        <taxon>Bacteria</taxon>
        <taxon>Bacillati</taxon>
        <taxon>Bacillota</taxon>
        <taxon>Clostridia</taxon>
        <taxon>Lachnospirales</taxon>
        <taxon>Lachnospiraceae</taxon>
        <taxon>Acetitomaculum</taxon>
    </lineage>
</organism>
<dbReference type="Gene3D" id="1.10.1670.10">
    <property type="entry name" value="Helix-hairpin-Helix base-excision DNA repair enzymes (C-terminal)"/>
    <property type="match status" value="1"/>
</dbReference>
<gene>
    <name evidence="11" type="ORF">SAMN05216249_11318</name>
</gene>
<dbReference type="EMBL" id="FOJY01000013">
    <property type="protein sequence ID" value="SFB20555.1"/>
    <property type="molecule type" value="Genomic_DNA"/>
</dbReference>
<dbReference type="InterPro" id="IPR023170">
    <property type="entry name" value="HhH_base_excis_C"/>
</dbReference>
<keyword evidence="5" id="KW-0234">DNA repair</keyword>
<dbReference type="CDD" id="cd00056">
    <property type="entry name" value="ENDO3c"/>
    <property type="match status" value="1"/>
</dbReference>
<dbReference type="SUPFAM" id="SSF55945">
    <property type="entry name" value="TATA-box binding protein-like"/>
    <property type="match status" value="1"/>
</dbReference>
<protein>
    <recommendedName>
        <fullName evidence="2">DNA-(apurinic or apyrimidinic site) lyase</fullName>
        <ecNumber evidence="2">4.2.99.18</ecNumber>
    </recommendedName>
</protein>
<dbReference type="Gene3D" id="1.10.340.30">
    <property type="entry name" value="Hypothetical protein, domain 2"/>
    <property type="match status" value="1"/>
</dbReference>
<dbReference type="InterPro" id="IPR011257">
    <property type="entry name" value="DNA_glycosylase"/>
</dbReference>
<comment type="catalytic activity">
    <reaction evidence="9">
        <text>2'-deoxyribonucleotide-(2'-deoxyribose 5'-phosphate)-2'-deoxyribonucleotide-DNA = a 3'-end 2'-deoxyribonucleotide-(2,3-dehydro-2,3-deoxyribose 5'-phosphate)-DNA + a 5'-end 5'-phospho-2'-deoxyribonucleoside-DNA + H(+)</text>
        <dbReference type="Rhea" id="RHEA:66592"/>
        <dbReference type="Rhea" id="RHEA-COMP:13180"/>
        <dbReference type="Rhea" id="RHEA-COMP:16897"/>
        <dbReference type="Rhea" id="RHEA-COMP:17067"/>
        <dbReference type="ChEBI" id="CHEBI:15378"/>
        <dbReference type="ChEBI" id="CHEBI:136412"/>
        <dbReference type="ChEBI" id="CHEBI:157695"/>
        <dbReference type="ChEBI" id="CHEBI:167181"/>
        <dbReference type="EC" id="4.2.99.18"/>
    </reaction>
</comment>
<dbReference type="SUPFAM" id="SSF48150">
    <property type="entry name" value="DNA-glycosylase"/>
    <property type="match status" value="1"/>
</dbReference>
<dbReference type="InterPro" id="IPR052054">
    <property type="entry name" value="Oxidative_DNA_repair_enzyme"/>
</dbReference>
<keyword evidence="6 11" id="KW-0456">Lyase</keyword>
<evidence type="ECO:0000256" key="1">
    <source>
        <dbReference type="ARBA" id="ARBA00010679"/>
    </source>
</evidence>
<evidence type="ECO:0000256" key="7">
    <source>
        <dbReference type="ARBA" id="ARBA00023268"/>
    </source>
</evidence>
<evidence type="ECO:0000256" key="4">
    <source>
        <dbReference type="ARBA" id="ARBA00022801"/>
    </source>
</evidence>
<dbReference type="SMART" id="SM00478">
    <property type="entry name" value="ENDO3c"/>
    <property type="match status" value="1"/>
</dbReference>
<evidence type="ECO:0000256" key="3">
    <source>
        <dbReference type="ARBA" id="ARBA00022763"/>
    </source>
</evidence>
<dbReference type="PANTHER" id="PTHR10242:SF2">
    <property type="entry name" value="N-GLYCOSYLASE_DNA LYASE"/>
    <property type="match status" value="1"/>
</dbReference>
<dbReference type="Pfam" id="PF00730">
    <property type="entry name" value="HhH-GPD"/>
    <property type="match status" value="1"/>
</dbReference>
<dbReference type="InterPro" id="IPR003265">
    <property type="entry name" value="HhH-GPD_domain"/>
</dbReference>
<keyword evidence="7" id="KW-0511">Multifunctional enzyme</keyword>
<dbReference type="PANTHER" id="PTHR10242">
    <property type="entry name" value="8-OXOGUANINE DNA GLYCOSYLASE"/>
    <property type="match status" value="1"/>
</dbReference>